<evidence type="ECO:0000313" key="2">
    <source>
        <dbReference type="EMBL" id="CEJ20743.1"/>
    </source>
</evidence>
<accession>A0ABF7RHL8</accession>
<protein>
    <submittedName>
        <fullName evidence="2">Uncharacterized protein</fullName>
    </submittedName>
</protein>
<reference evidence="2" key="1">
    <citation type="submission" date="2014-11" db="EMBL/GenBank/DDBJ databases">
        <authorList>
            <person name="Genoscope - CEA"/>
        </authorList>
    </citation>
    <scope>NUCLEOTIDE SEQUENCE</scope>
    <source>
        <strain evidence="2">IPO1609</strain>
    </source>
</reference>
<feature type="compositionally biased region" description="Polar residues" evidence="1">
    <location>
        <begin position="1"/>
        <end position="10"/>
    </location>
</feature>
<feature type="region of interest" description="Disordered" evidence="1">
    <location>
        <begin position="1"/>
        <end position="22"/>
    </location>
</feature>
<dbReference type="AlphaFoldDB" id="A0ABF7RHL8"/>
<dbReference type="EMBL" id="LN651282">
    <property type="protein sequence ID" value="CEJ20743.1"/>
    <property type="molecule type" value="Genomic_DNA"/>
</dbReference>
<evidence type="ECO:0000256" key="1">
    <source>
        <dbReference type="SAM" id="MobiDB-lite"/>
    </source>
</evidence>
<dbReference type="Proteomes" id="UP000053470">
    <property type="component" value="Unassembled WGS sequence"/>
</dbReference>
<keyword evidence="3" id="KW-1185">Reference proteome</keyword>
<sequence>MRTVRTSRASANHHLSRFAPPTKHKTRANAVLTRVWEGIWLIQFGRGCVPCEPGFAPRRWAGPALVPPVLGFGQEGPLSPRGAIAIMQGWQRWAQL</sequence>
<organism evidence="2 3">
    <name type="scientific">Ralstonia solanacearum IPO1609</name>
    <dbReference type="NCBI Taxonomy" id="564066"/>
    <lineage>
        <taxon>Bacteria</taxon>
        <taxon>Pseudomonadati</taxon>
        <taxon>Pseudomonadota</taxon>
        <taxon>Betaproteobacteria</taxon>
        <taxon>Burkholderiales</taxon>
        <taxon>Burkholderiaceae</taxon>
        <taxon>Ralstonia</taxon>
        <taxon>Ralstonia solanacearum species complex</taxon>
    </lineage>
</organism>
<name>A0ABF7RHL8_RALSL</name>
<evidence type="ECO:0000313" key="3">
    <source>
        <dbReference type="Proteomes" id="UP000053470"/>
    </source>
</evidence>
<proteinExistence type="predicted"/>
<reference evidence="2" key="2">
    <citation type="submission" date="2022-04" db="EMBL/GenBank/DDBJ databases">
        <title>Genomic draft of R. solanacearum strain IPO1609, a phylotype IIB1/biovar 2/race 3 strain isolated from potato in Europe.</title>
        <authorList>
            <person name="Boucher C."/>
            <person name="Carrere S."/>
            <person name="Dossat C."/>
            <person name="Elbaz M."/>
            <person name="Genin S."/>
            <person name="Gouzy J."/>
            <person name="Prior P."/>
            <person name="Segurens B."/>
            <person name="Wincker P."/>
        </authorList>
    </citation>
    <scope>NUCLEOTIDE SEQUENCE</scope>
    <source>
        <strain evidence="2">IPO1609</strain>
    </source>
</reference>
<gene>
    <name evidence="2" type="ORF">RSIPO_04925</name>
</gene>